<dbReference type="RefSeq" id="WP_203983242.1">
    <property type="nucleotide sequence ID" value="NZ_BOOU01000024.1"/>
</dbReference>
<gene>
    <name evidence="3" type="ORF">Sru01_15970</name>
</gene>
<feature type="transmembrane region" description="Helical" evidence="2">
    <location>
        <begin position="38"/>
        <end position="58"/>
    </location>
</feature>
<keyword evidence="4" id="KW-1185">Reference proteome</keyword>
<keyword evidence="2" id="KW-0472">Membrane</keyword>
<feature type="transmembrane region" description="Helical" evidence="2">
    <location>
        <begin position="70"/>
        <end position="95"/>
    </location>
</feature>
<evidence type="ECO:0000256" key="1">
    <source>
        <dbReference type="SAM" id="MobiDB-lite"/>
    </source>
</evidence>
<dbReference type="EMBL" id="BOOU01000024">
    <property type="protein sequence ID" value="GII76615.1"/>
    <property type="molecule type" value="Genomic_DNA"/>
</dbReference>
<evidence type="ECO:0000313" key="4">
    <source>
        <dbReference type="Proteomes" id="UP000655287"/>
    </source>
</evidence>
<comment type="caution">
    <text evidence="3">The sequence shown here is derived from an EMBL/GenBank/DDBJ whole genome shotgun (WGS) entry which is preliminary data.</text>
</comment>
<sequence length="234" mass="24246">MDGVRPCLAMLGLGLIIAGVFARTATIMKVVEVRPVDWPTRAGLAAAGVVIVLVMLALDGSGRRAPLRRLTGMLVGSLLTLGVATLAGVIAFPALPARAQRPLPAGSWHGRLAHSAGGRADVRLTVSAGGPHTTATGRLTLSYNGAGCEYWLDGESVRQVMKAAENNTPQEERICGGVTDLRLDPYPDGKDVWITLTGRACAVVAQGALARQGLPAVEGARPPDSTLDGRTCPA</sequence>
<keyword evidence="2" id="KW-0812">Transmembrane</keyword>
<keyword evidence="2" id="KW-1133">Transmembrane helix</keyword>
<protein>
    <submittedName>
        <fullName evidence="3">Uncharacterized protein</fullName>
    </submittedName>
</protein>
<feature type="region of interest" description="Disordered" evidence="1">
    <location>
        <begin position="215"/>
        <end position="234"/>
    </location>
</feature>
<accession>A0A919R1E2</accession>
<organism evidence="3 4">
    <name type="scientific">Sphaerisporangium rufum</name>
    <dbReference type="NCBI Taxonomy" id="1381558"/>
    <lineage>
        <taxon>Bacteria</taxon>
        <taxon>Bacillati</taxon>
        <taxon>Actinomycetota</taxon>
        <taxon>Actinomycetes</taxon>
        <taxon>Streptosporangiales</taxon>
        <taxon>Streptosporangiaceae</taxon>
        <taxon>Sphaerisporangium</taxon>
    </lineage>
</organism>
<name>A0A919R1E2_9ACTN</name>
<dbReference type="AlphaFoldDB" id="A0A919R1E2"/>
<evidence type="ECO:0000256" key="2">
    <source>
        <dbReference type="SAM" id="Phobius"/>
    </source>
</evidence>
<proteinExistence type="predicted"/>
<dbReference type="Proteomes" id="UP000655287">
    <property type="component" value="Unassembled WGS sequence"/>
</dbReference>
<reference evidence="3" key="1">
    <citation type="submission" date="2021-01" db="EMBL/GenBank/DDBJ databases">
        <title>Whole genome shotgun sequence of Sphaerisporangium rufum NBRC 109079.</title>
        <authorList>
            <person name="Komaki H."/>
            <person name="Tamura T."/>
        </authorList>
    </citation>
    <scope>NUCLEOTIDE SEQUENCE</scope>
    <source>
        <strain evidence="3">NBRC 109079</strain>
    </source>
</reference>
<evidence type="ECO:0000313" key="3">
    <source>
        <dbReference type="EMBL" id="GII76615.1"/>
    </source>
</evidence>